<comment type="subcellular location">
    <subcellularLocation>
        <location evidence="1">Nucleus</location>
    </subcellularLocation>
</comment>
<dbReference type="GO" id="GO:0000981">
    <property type="term" value="F:DNA-binding transcription factor activity, RNA polymerase II-specific"/>
    <property type="evidence" value="ECO:0007669"/>
    <property type="project" value="InterPro"/>
</dbReference>
<evidence type="ECO:0000256" key="3">
    <source>
        <dbReference type="ARBA" id="ARBA00023015"/>
    </source>
</evidence>
<evidence type="ECO:0000313" key="9">
    <source>
        <dbReference type="EMBL" id="KEF51493.1"/>
    </source>
</evidence>
<dbReference type="GO" id="GO:0008270">
    <property type="term" value="F:zinc ion binding"/>
    <property type="evidence" value="ECO:0007669"/>
    <property type="project" value="InterPro"/>
</dbReference>
<dbReference type="AlphaFoldDB" id="A0A072NWR9"/>
<dbReference type="SUPFAM" id="SSF57701">
    <property type="entry name" value="Zn2/Cys6 DNA-binding domain"/>
    <property type="match status" value="1"/>
</dbReference>
<evidence type="ECO:0000256" key="1">
    <source>
        <dbReference type="ARBA" id="ARBA00004123"/>
    </source>
</evidence>
<feature type="compositionally biased region" description="Polar residues" evidence="7">
    <location>
        <begin position="1"/>
        <end position="23"/>
    </location>
</feature>
<dbReference type="HOGENOM" id="CLU_008335_0_0_1"/>
<evidence type="ECO:0000256" key="4">
    <source>
        <dbReference type="ARBA" id="ARBA00023125"/>
    </source>
</evidence>
<keyword evidence="5" id="KW-0804">Transcription</keyword>
<organism evidence="9 10">
    <name type="scientific">Exophiala aquamarina CBS 119918</name>
    <dbReference type="NCBI Taxonomy" id="1182545"/>
    <lineage>
        <taxon>Eukaryota</taxon>
        <taxon>Fungi</taxon>
        <taxon>Dikarya</taxon>
        <taxon>Ascomycota</taxon>
        <taxon>Pezizomycotina</taxon>
        <taxon>Eurotiomycetes</taxon>
        <taxon>Chaetothyriomycetidae</taxon>
        <taxon>Chaetothyriales</taxon>
        <taxon>Herpotrichiellaceae</taxon>
        <taxon>Exophiala</taxon>
    </lineage>
</organism>
<dbReference type="RefSeq" id="XP_013254083.1">
    <property type="nucleotide sequence ID" value="XM_013398629.1"/>
</dbReference>
<dbReference type="CDD" id="cd00067">
    <property type="entry name" value="GAL4"/>
    <property type="match status" value="1"/>
</dbReference>
<evidence type="ECO:0000256" key="7">
    <source>
        <dbReference type="SAM" id="MobiDB-lite"/>
    </source>
</evidence>
<evidence type="ECO:0000259" key="8">
    <source>
        <dbReference type="PROSITE" id="PS50048"/>
    </source>
</evidence>
<dbReference type="VEuPathDB" id="FungiDB:A1O9_12410"/>
<dbReference type="OrthoDB" id="5426798at2759"/>
<evidence type="ECO:0000256" key="5">
    <source>
        <dbReference type="ARBA" id="ARBA00023163"/>
    </source>
</evidence>
<comment type="caution">
    <text evidence="9">The sequence shown here is derived from an EMBL/GenBank/DDBJ whole genome shotgun (WGS) entry which is preliminary data.</text>
</comment>
<dbReference type="InterPro" id="IPR050815">
    <property type="entry name" value="TF_fung"/>
</dbReference>
<dbReference type="InterPro" id="IPR001138">
    <property type="entry name" value="Zn2Cys6_DnaBD"/>
</dbReference>
<keyword evidence="3" id="KW-0805">Transcription regulation</keyword>
<feature type="region of interest" description="Disordered" evidence="7">
    <location>
        <begin position="1"/>
        <end position="122"/>
    </location>
</feature>
<proteinExistence type="predicted"/>
<reference evidence="9 10" key="1">
    <citation type="submission" date="2013-03" db="EMBL/GenBank/DDBJ databases">
        <title>The Genome Sequence of Exophiala aquamarina CBS 119918.</title>
        <authorList>
            <consortium name="The Broad Institute Genomics Platform"/>
            <person name="Cuomo C."/>
            <person name="de Hoog S."/>
            <person name="Gorbushina A."/>
            <person name="Walker B."/>
            <person name="Young S.K."/>
            <person name="Zeng Q."/>
            <person name="Gargeya S."/>
            <person name="Fitzgerald M."/>
            <person name="Haas B."/>
            <person name="Abouelleil A."/>
            <person name="Allen A.W."/>
            <person name="Alvarado L."/>
            <person name="Arachchi H.M."/>
            <person name="Berlin A.M."/>
            <person name="Chapman S.B."/>
            <person name="Gainer-Dewar J."/>
            <person name="Goldberg J."/>
            <person name="Griggs A."/>
            <person name="Gujja S."/>
            <person name="Hansen M."/>
            <person name="Howarth C."/>
            <person name="Imamovic A."/>
            <person name="Ireland A."/>
            <person name="Larimer J."/>
            <person name="McCowan C."/>
            <person name="Murphy C."/>
            <person name="Pearson M."/>
            <person name="Poon T.W."/>
            <person name="Priest M."/>
            <person name="Roberts A."/>
            <person name="Saif S."/>
            <person name="Shea T."/>
            <person name="Sisk P."/>
            <person name="Sykes S."/>
            <person name="Wortman J."/>
            <person name="Nusbaum C."/>
            <person name="Birren B."/>
        </authorList>
    </citation>
    <scope>NUCLEOTIDE SEQUENCE [LARGE SCALE GENOMIC DNA]</scope>
    <source>
        <strain evidence="9 10">CBS 119918</strain>
    </source>
</reference>
<feature type="region of interest" description="Disordered" evidence="7">
    <location>
        <begin position="218"/>
        <end position="318"/>
    </location>
</feature>
<dbReference type="PANTHER" id="PTHR47338:SF11">
    <property type="entry name" value="ZN(II)2CYS6 TRANSCRIPTION FACTOR (EUROFUNG)"/>
    <property type="match status" value="1"/>
</dbReference>
<dbReference type="PROSITE" id="PS50048">
    <property type="entry name" value="ZN2_CY6_FUNGAL_2"/>
    <property type="match status" value="1"/>
</dbReference>
<evidence type="ECO:0000313" key="10">
    <source>
        <dbReference type="Proteomes" id="UP000027920"/>
    </source>
</evidence>
<dbReference type="InterPro" id="IPR007219">
    <property type="entry name" value="XnlR_reg_dom"/>
</dbReference>
<gene>
    <name evidence="9" type="ORF">A1O9_12410</name>
</gene>
<dbReference type="GeneID" id="25287304"/>
<accession>A0A072NWR9</accession>
<evidence type="ECO:0000256" key="2">
    <source>
        <dbReference type="ARBA" id="ARBA00022723"/>
    </source>
</evidence>
<dbReference type="PANTHER" id="PTHR47338">
    <property type="entry name" value="ZN(II)2CYS6 TRANSCRIPTION FACTOR (EUROFUNG)-RELATED"/>
    <property type="match status" value="1"/>
</dbReference>
<dbReference type="GO" id="GO:0003677">
    <property type="term" value="F:DNA binding"/>
    <property type="evidence" value="ECO:0007669"/>
    <property type="project" value="UniProtKB-KW"/>
</dbReference>
<dbReference type="PROSITE" id="PS00463">
    <property type="entry name" value="ZN2_CY6_FUNGAL_1"/>
    <property type="match status" value="1"/>
</dbReference>
<keyword evidence="2" id="KW-0479">Metal-binding</keyword>
<dbReference type="Gene3D" id="4.10.240.10">
    <property type="entry name" value="Zn(2)-C6 fungal-type DNA-binding domain"/>
    <property type="match status" value="1"/>
</dbReference>
<protein>
    <recommendedName>
        <fullName evidence="8">Zn(2)-C6 fungal-type domain-containing protein</fullName>
    </recommendedName>
</protein>
<feature type="domain" description="Zn(2)-C6 fungal-type" evidence="8">
    <location>
        <begin position="180"/>
        <end position="210"/>
    </location>
</feature>
<dbReference type="Proteomes" id="UP000027920">
    <property type="component" value="Unassembled WGS sequence"/>
</dbReference>
<keyword evidence="10" id="KW-1185">Reference proteome</keyword>
<evidence type="ECO:0000256" key="6">
    <source>
        <dbReference type="ARBA" id="ARBA00023242"/>
    </source>
</evidence>
<feature type="compositionally biased region" description="Polar residues" evidence="7">
    <location>
        <begin position="85"/>
        <end position="95"/>
    </location>
</feature>
<dbReference type="Pfam" id="PF00172">
    <property type="entry name" value="Zn_clus"/>
    <property type="match status" value="1"/>
</dbReference>
<feature type="compositionally biased region" description="Polar residues" evidence="7">
    <location>
        <begin position="218"/>
        <end position="233"/>
    </location>
</feature>
<sequence>MDGESMGSQVTQKPRLPSFSNFLSGAGRPDLNFATPSSGSNRNDPRQPPLNQPNHNRSLGHHIPPQSTYGAPDPNIAQHMEQVSRRLSIQQSPVQPSFWPHSSPGSLERHPPLPPHLSQISPPEHGYGRLVVGERTIPGKGVCYIYDDGTMCQKIINGDAVNPKWGTTKAGKPRKRLGQACNTCREKKIKCDPSVPKCAQCQKFGRECKFESTNRTGVKQSMYGQSPPSTNPSEHLLQGRSPRRGSTASTEPSLNDQSISKHSAKSSMPVESLLSPASMDDSAQDEAADALPPTKKARFSASPRPLSDGHPSDCVVNESLPGSITSPASVANFSWKVDPYKLDRELTVYLLSKYFAHIGCTTDCTIPRKPFTHWVTTSSSKSSADLMLIYAMLAMGALFSRRRDLQPHYLAFNGVVQEAVLKNGDCFSLQLVHTRLILALIAFSQGQFNRALEYSGSARITSCGLNYNMEEGVCAITSPDELVFGFDRAMTIECRRRTFWTAFIMECFNGCCSPAIRAVYRSDCHLRLPCEQVPFEKGIIPLIAYDLDSHANSSRAATRSGSGGNVGLLGYMVEMATIFNEVVSRISRSKTQSVEGYNGLLKAFCHNIMARLETWERSITKSVSGAEGDTEINTQEPVSGPLILYHYTAMLLYRHVRHANMDQQTVVVHIREAYRHAQSILENVQLVSNEERKDAPMVKLALTSPVTGFAIIAALDTITAAGTLYDLMDGGGRVMSSVSIGLEALERLTDYWHSARLQREVTKERLKVLLNATKRASDFNGAYYFGEPMHSLFGPELDVVYGCTRMRYFQALGWVDRIHSDGDFHQLDGQQAAAAAAAAISATT</sequence>
<dbReference type="CDD" id="cd12148">
    <property type="entry name" value="fungal_TF_MHR"/>
    <property type="match status" value="1"/>
</dbReference>
<dbReference type="InterPro" id="IPR036864">
    <property type="entry name" value="Zn2-C6_fun-type_DNA-bd_sf"/>
</dbReference>
<dbReference type="SMART" id="SM00066">
    <property type="entry name" value="GAL4"/>
    <property type="match status" value="1"/>
</dbReference>
<name>A0A072NWR9_9EURO</name>
<keyword evidence="6" id="KW-0539">Nucleus</keyword>
<keyword evidence="4" id="KW-0238">DNA-binding</keyword>
<dbReference type="EMBL" id="AMGV01000023">
    <property type="protein sequence ID" value="KEF51493.1"/>
    <property type="molecule type" value="Genomic_DNA"/>
</dbReference>
<dbReference type="STRING" id="1182545.A0A072NWR9"/>
<feature type="compositionally biased region" description="Polar residues" evidence="7">
    <location>
        <begin position="244"/>
        <end position="261"/>
    </location>
</feature>
<dbReference type="GO" id="GO:0006351">
    <property type="term" value="P:DNA-templated transcription"/>
    <property type="evidence" value="ECO:0007669"/>
    <property type="project" value="InterPro"/>
</dbReference>
<dbReference type="Pfam" id="PF04082">
    <property type="entry name" value="Fungal_trans"/>
    <property type="match status" value="1"/>
</dbReference>
<dbReference type="GO" id="GO:0005634">
    <property type="term" value="C:nucleus"/>
    <property type="evidence" value="ECO:0007669"/>
    <property type="project" value="UniProtKB-SubCell"/>
</dbReference>